<evidence type="ECO:0000313" key="2">
    <source>
        <dbReference type="EMBL" id="CAL1377902.1"/>
    </source>
</evidence>
<proteinExistence type="predicted"/>
<evidence type="ECO:0000313" key="3">
    <source>
        <dbReference type="Proteomes" id="UP001497516"/>
    </source>
</evidence>
<dbReference type="Proteomes" id="UP001497516">
    <property type="component" value="Chromosome 3"/>
</dbReference>
<dbReference type="EMBL" id="OZ034816">
    <property type="protein sequence ID" value="CAL1377902.1"/>
    <property type="molecule type" value="Genomic_DNA"/>
</dbReference>
<sequence length="83" mass="8818">MLSSPARERRRGGYVWKISLDLEEETGEDDNSGLMLTRAAADEDGVDSGLRLLRWSREEAVSSSLGETVAASTATGKSGGVSD</sequence>
<organism evidence="2 3">
    <name type="scientific">Linum trigynum</name>
    <dbReference type="NCBI Taxonomy" id="586398"/>
    <lineage>
        <taxon>Eukaryota</taxon>
        <taxon>Viridiplantae</taxon>
        <taxon>Streptophyta</taxon>
        <taxon>Embryophyta</taxon>
        <taxon>Tracheophyta</taxon>
        <taxon>Spermatophyta</taxon>
        <taxon>Magnoliopsida</taxon>
        <taxon>eudicotyledons</taxon>
        <taxon>Gunneridae</taxon>
        <taxon>Pentapetalae</taxon>
        <taxon>rosids</taxon>
        <taxon>fabids</taxon>
        <taxon>Malpighiales</taxon>
        <taxon>Linaceae</taxon>
        <taxon>Linum</taxon>
    </lineage>
</organism>
<feature type="compositionally biased region" description="Polar residues" evidence="1">
    <location>
        <begin position="63"/>
        <end position="76"/>
    </location>
</feature>
<accession>A0AAV2DWN5</accession>
<protein>
    <submittedName>
        <fullName evidence="2">Uncharacterized protein</fullName>
    </submittedName>
</protein>
<evidence type="ECO:0000256" key="1">
    <source>
        <dbReference type="SAM" id="MobiDB-lite"/>
    </source>
</evidence>
<reference evidence="2 3" key="1">
    <citation type="submission" date="2024-04" db="EMBL/GenBank/DDBJ databases">
        <authorList>
            <person name="Fracassetti M."/>
        </authorList>
    </citation>
    <scope>NUCLEOTIDE SEQUENCE [LARGE SCALE GENOMIC DNA]</scope>
</reference>
<dbReference type="AlphaFoldDB" id="A0AAV2DWN5"/>
<name>A0AAV2DWN5_9ROSI</name>
<gene>
    <name evidence="2" type="ORF">LTRI10_LOCUS19519</name>
</gene>
<feature type="region of interest" description="Disordered" evidence="1">
    <location>
        <begin position="63"/>
        <end position="83"/>
    </location>
</feature>
<keyword evidence="3" id="KW-1185">Reference proteome</keyword>